<dbReference type="Proteomes" id="UP000007882">
    <property type="component" value="Chromosome"/>
</dbReference>
<feature type="domain" description="DUF4097" evidence="1">
    <location>
        <begin position="78"/>
        <end position="216"/>
    </location>
</feature>
<keyword evidence="3" id="KW-1185">Reference proteome</keyword>
<dbReference type="AlphaFoldDB" id="I0H6V6"/>
<protein>
    <recommendedName>
        <fullName evidence="1">DUF4097 domain-containing protein</fullName>
    </recommendedName>
</protein>
<evidence type="ECO:0000313" key="3">
    <source>
        <dbReference type="Proteomes" id="UP000007882"/>
    </source>
</evidence>
<evidence type="ECO:0000259" key="1">
    <source>
        <dbReference type="Pfam" id="PF13349"/>
    </source>
</evidence>
<dbReference type="InterPro" id="IPR025164">
    <property type="entry name" value="Toastrack_DUF4097"/>
</dbReference>
<reference evidence="2 3" key="1">
    <citation type="submission" date="2012-02" db="EMBL/GenBank/DDBJ databases">
        <title>Complete genome sequence of Actinoplanes missouriensis 431 (= NBRC 102363).</title>
        <authorList>
            <person name="Ohnishi Y."/>
            <person name="Ishikawa J."/>
            <person name="Sekine M."/>
            <person name="Hosoyama A."/>
            <person name="Harada T."/>
            <person name="Narita H."/>
            <person name="Hata T."/>
            <person name="Konno Y."/>
            <person name="Tutikane K."/>
            <person name="Fujita N."/>
            <person name="Horinouchi S."/>
            <person name="Hayakawa M."/>
        </authorList>
    </citation>
    <scope>NUCLEOTIDE SEQUENCE [LARGE SCALE GENOMIC DNA]</scope>
    <source>
        <strain evidence="3">ATCC 14538 / DSM 43046 / CBS 188.64 / JCM 3121 / NBRC 102363 / NCIMB 12654 / NRRL B-3342 / UNCC 431</strain>
    </source>
</reference>
<evidence type="ECO:0000313" key="2">
    <source>
        <dbReference type="EMBL" id="BAL88743.1"/>
    </source>
</evidence>
<dbReference type="OrthoDB" id="3252095at2"/>
<organism evidence="2 3">
    <name type="scientific">Actinoplanes missouriensis (strain ATCC 14538 / DSM 43046 / CBS 188.64 / JCM 3121 / NBRC 102363 / NCIMB 12654 / NRRL B-3342 / UNCC 431)</name>
    <dbReference type="NCBI Taxonomy" id="512565"/>
    <lineage>
        <taxon>Bacteria</taxon>
        <taxon>Bacillati</taxon>
        <taxon>Actinomycetota</taxon>
        <taxon>Actinomycetes</taxon>
        <taxon>Micromonosporales</taxon>
        <taxon>Micromonosporaceae</taxon>
        <taxon>Actinoplanes</taxon>
    </lineage>
</organism>
<accession>I0H6V6</accession>
<dbReference type="eggNOG" id="COG3595">
    <property type="taxonomic scope" value="Bacteria"/>
</dbReference>
<name>I0H6V6_ACTM4</name>
<dbReference type="KEGG" id="ams:AMIS_35230"/>
<dbReference type="Pfam" id="PF13349">
    <property type="entry name" value="DUF4097"/>
    <property type="match status" value="1"/>
</dbReference>
<dbReference type="RefSeq" id="WP_014443637.1">
    <property type="nucleotide sequence ID" value="NC_017093.1"/>
</dbReference>
<proteinExistence type="predicted"/>
<dbReference type="HOGENOM" id="CLU_081211_1_0_11"/>
<sequence length="221" mass="22464">MHTFDTTAPIAAVLDIPAGHIRFVAADRVGTTVEIAPADPGKSRDVKAAEETTIRYDDGVLRVENTAARDRILGGAGYIELIVQLPAGSRLTVKAADARFETEGRLADVTVEAAQATVGIAEAGSARVTVAAGDVTVGRLTGSAEISASKGDIRITEATGGTVVLSTQAGAITVGAARGVSAALDAGTSYGRITNSLRNDGTTELAIKATTAYGDIVARSL</sequence>
<dbReference type="EMBL" id="AP012319">
    <property type="protein sequence ID" value="BAL88743.1"/>
    <property type="molecule type" value="Genomic_DNA"/>
</dbReference>
<gene>
    <name evidence="2" type="ordered locus">AMIS_35230</name>
</gene>
<dbReference type="STRING" id="512565.AMIS_35230"/>
<dbReference type="PATRIC" id="fig|512565.3.peg.3518"/>